<evidence type="ECO:0000256" key="1">
    <source>
        <dbReference type="SAM" id="MobiDB-lite"/>
    </source>
</evidence>
<sequence length="250" mass="27245">MRLNSCRLNAELVIVPQFLWLMTLLTTISLCLRKKGHPLSEGQGKSKKDRKLEEQHEDGKGSSGSSQAKSPASLSKSKSTTKIKDTLKKALSDKDLEKKLKQTKESHPTAAAAKDKSKQPPGASPESTPNNKPAEAKKPPPPPPQPPPPEPDPNDFMAKAAAAQTIVDPALVQKKGNIDDEIADPVKLKARLKAMDDDMKTVNSLEEEKKELPKGAAPQQVKWGDAKCVVYEIRDQATLEDDIDDAADLY</sequence>
<dbReference type="OrthoDB" id="5865236at2759"/>
<evidence type="ECO:0000313" key="3">
    <source>
        <dbReference type="WBParaSite" id="HCON_00065300-00001"/>
    </source>
</evidence>
<feature type="compositionally biased region" description="Low complexity" evidence="1">
    <location>
        <begin position="63"/>
        <end position="80"/>
    </location>
</feature>
<feature type="region of interest" description="Disordered" evidence="1">
    <location>
        <begin position="36"/>
        <end position="171"/>
    </location>
</feature>
<dbReference type="WBParaSite" id="HCON_00065300-00001">
    <property type="protein sequence ID" value="HCON_00065300-00001"/>
    <property type="gene ID" value="HCON_00065300"/>
</dbReference>
<organism evidence="2 3">
    <name type="scientific">Haemonchus contortus</name>
    <name type="common">Barber pole worm</name>
    <dbReference type="NCBI Taxonomy" id="6289"/>
    <lineage>
        <taxon>Eukaryota</taxon>
        <taxon>Metazoa</taxon>
        <taxon>Ecdysozoa</taxon>
        <taxon>Nematoda</taxon>
        <taxon>Chromadorea</taxon>
        <taxon>Rhabditida</taxon>
        <taxon>Rhabditina</taxon>
        <taxon>Rhabditomorpha</taxon>
        <taxon>Strongyloidea</taxon>
        <taxon>Trichostrongylidae</taxon>
        <taxon>Haemonchus</taxon>
    </lineage>
</organism>
<reference evidence="3" key="1">
    <citation type="submission" date="2020-12" db="UniProtKB">
        <authorList>
            <consortium name="WormBaseParasite"/>
        </authorList>
    </citation>
    <scope>IDENTIFICATION</scope>
    <source>
        <strain evidence="3">MHco3</strain>
    </source>
</reference>
<dbReference type="OMA" id="NDFMAKA"/>
<evidence type="ECO:0000313" key="2">
    <source>
        <dbReference type="Proteomes" id="UP000025227"/>
    </source>
</evidence>
<feature type="compositionally biased region" description="Basic and acidic residues" evidence="1">
    <location>
        <begin position="82"/>
        <end position="118"/>
    </location>
</feature>
<feature type="compositionally biased region" description="Basic and acidic residues" evidence="1">
    <location>
        <begin position="44"/>
        <end position="60"/>
    </location>
</feature>
<proteinExistence type="predicted"/>
<dbReference type="Proteomes" id="UP000025227">
    <property type="component" value="Unplaced"/>
</dbReference>
<keyword evidence="2" id="KW-1185">Reference proteome</keyword>
<name>A0A7I4YA02_HAECO</name>
<dbReference type="AlphaFoldDB" id="A0A7I4YA02"/>
<accession>A0A7I4YA02</accession>
<feature type="compositionally biased region" description="Pro residues" evidence="1">
    <location>
        <begin position="139"/>
        <end position="151"/>
    </location>
</feature>
<protein>
    <submittedName>
        <fullName evidence="3">WH2 domain-containing protein</fullName>
    </submittedName>
</protein>